<feature type="transmembrane region" description="Helical" evidence="4">
    <location>
        <begin position="70"/>
        <end position="87"/>
    </location>
</feature>
<feature type="domain" description="Signal transduction histidine kinase subgroup 3 dimerisation and phosphoacceptor" evidence="6">
    <location>
        <begin position="193"/>
        <end position="254"/>
    </location>
</feature>
<gene>
    <name evidence="7" type="ORF">GCM10022229_01780</name>
</gene>
<dbReference type="InterPro" id="IPR050482">
    <property type="entry name" value="Sensor_HK_TwoCompSys"/>
</dbReference>
<dbReference type="InterPro" id="IPR003594">
    <property type="entry name" value="HATPase_dom"/>
</dbReference>
<proteinExistence type="predicted"/>
<dbReference type="Proteomes" id="UP001501727">
    <property type="component" value="Unassembled WGS sequence"/>
</dbReference>
<comment type="caution">
    <text evidence="7">The sequence shown here is derived from an EMBL/GenBank/DDBJ whole genome shotgun (WGS) entry which is preliminary data.</text>
</comment>
<organism evidence="7 8">
    <name type="scientific">Luteimonas lutimaris</name>
    <dbReference type="NCBI Taxonomy" id="698645"/>
    <lineage>
        <taxon>Bacteria</taxon>
        <taxon>Pseudomonadati</taxon>
        <taxon>Pseudomonadota</taxon>
        <taxon>Gammaproteobacteria</taxon>
        <taxon>Lysobacterales</taxon>
        <taxon>Lysobacteraceae</taxon>
        <taxon>Luteimonas</taxon>
    </lineage>
</organism>
<feature type="domain" description="Histidine kinase/HSP90-like ATPase" evidence="5">
    <location>
        <begin position="292"/>
        <end position="379"/>
    </location>
</feature>
<feature type="transmembrane region" description="Helical" evidence="4">
    <location>
        <begin position="40"/>
        <end position="58"/>
    </location>
</feature>
<name>A0ABP7M698_9GAMM</name>
<protein>
    <submittedName>
        <fullName evidence="7">Sensor histidine kinase</fullName>
    </submittedName>
</protein>
<dbReference type="Gene3D" id="3.30.565.10">
    <property type="entry name" value="Histidine kinase-like ATPase, C-terminal domain"/>
    <property type="match status" value="1"/>
</dbReference>
<evidence type="ECO:0000256" key="1">
    <source>
        <dbReference type="ARBA" id="ARBA00022679"/>
    </source>
</evidence>
<keyword evidence="8" id="KW-1185">Reference proteome</keyword>
<evidence type="ECO:0000256" key="2">
    <source>
        <dbReference type="ARBA" id="ARBA00022777"/>
    </source>
</evidence>
<dbReference type="PANTHER" id="PTHR24421:SF59">
    <property type="entry name" value="OXYGEN SENSOR HISTIDINE KINASE NREB"/>
    <property type="match status" value="1"/>
</dbReference>
<keyword evidence="4" id="KW-0472">Membrane</keyword>
<dbReference type="EMBL" id="BAAAZU010000001">
    <property type="protein sequence ID" value="GAA3912772.1"/>
    <property type="molecule type" value="Genomic_DNA"/>
</dbReference>
<evidence type="ECO:0000313" key="8">
    <source>
        <dbReference type="Proteomes" id="UP001501727"/>
    </source>
</evidence>
<evidence type="ECO:0000259" key="6">
    <source>
        <dbReference type="Pfam" id="PF07730"/>
    </source>
</evidence>
<dbReference type="CDD" id="cd16917">
    <property type="entry name" value="HATPase_UhpB-NarQ-NarX-like"/>
    <property type="match status" value="1"/>
</dbReference>
<feature type="transmembrane region" description="Helical" evidence="4">
    <location>
        <begin position="115"/>
        <end position="133"/>
    </location>
</feature>
<keyword evidence="1" id="KW-0808">Transferase</keyword>
<dbReference type="Pfam" id="PF07730">
    <property type="entry name" value="HisKA_3"/>
    <property type="match status" value="1"/>
</dbReference>
<keyword evidence="3" id="KW-0902">Two-component regulatory system</keyword>
<reference evidence="8" key="1">
    <citation type="journal article" date="2019" name="Int. J. Syst. Evol. Microbiol.">
        <title>The Global Catalogue of Microorganisms (GCM) 10K type strain sequencing project: providing services to taxonomists for standard genome sequencing and annotation.</title>
        <authorList>
            <consortium name="The Broad Institute Genomics Platform"/>
            <consortium name="The Broad Institute Genome Sequencing Center for Infectious Disease"/>
            <person name="Wu L."/>
            <person name="Ma J."/>
        </authorList>
    </citation>
    <scope>NUCLEOTIDE SEQUENCE [LARGE SCALE GENOMIC DNA]</scope>
    <source>
        <strain evidence="8">JCM 16916</strain>
    </source>
</reference>
<dbReference type="GO" id="GO:0016301">
    <property type="term" value="F:kinase activity"/>
    <property type="evidence" value="ECO:0007669"/>
    <property type="project" value="UniProtKB-KW"/>
</dbReference>
<evidence type="ECO:0000313" key="7">
    <source>
        <dbReference type="EMBL" id="GAA3912772.1"/>
    </source>
</evidence>
<feature type="transmembrane region" description="Helical" evidence="4">
    <location>
        <begin position="12"/>
        <end position="34"/>
    </location>
</feature>
<evidence type="ECO:0000256" key="4">
    <source>
        <dbReference type="SAM" id="Phobius"/>
    </source>
</evidence>
<dbReference type="PANTHER" id="PTHR24421">
    <property type="entry name" value="NITRATE/NITRITE SENSOR PROTEIN NARX-RELATED"/>
    <property type="match status" value="1"/>
</dbReference>
<evidence type="ECO:0000259" key="5">
    <source>
        <dbReference type="Pfam" id="PF02518"/>
    </source>
</evidence>
<keyword evidence="2 7" id="KW-0418">Kinase</keyword>
<accession>A0ABP7M698</accession>
<dbReference type="SUPFAM" id="SSF55874">
    <property type="entry name" value="ATPase domain of HSP90 chaperone/DNA topoisomerase II/histidine kinase"/>
    <property type="match status" value="1"/>
</dbReference>
<evidence type="ECO:0000256" key="3">
    <source>
        <dbReference type="ARBA" id="ARBA00023012"/>
    </source>
</evidence>
<dbReference type="InterPro" id="IPR036890">
    <property type="entry name" value="HATPase_C_sf"/>
</dbReference>
<feature type="transmembrane region" description="Helical" evidence="4">
    <location>
        <begin position="139"/>
        <end position="162"/>
    </location>
</feature>
<dbReference type="Gene3D" id="1.20.5.1930">
    <property type="match status" value="1"/>
</dbReference>
<sequence length="380" mass="41418">MQSNWHERVDGLLSPLSLAAYAAWAAVWLAAGGVMAGDPAVAWTLRAVLVLFLLLFVFEHMVSERLGMRGFLAVCAAMAALALWATAMTPHGLAIILLVLLAAVFGSRLAWRELLLALGLVNLGLAAVVWATWEIRTQQFLIIVCAYLSFQVFAALVMRYAVQAEAMSEELRAVNADLLATRELLAESARDNERLRLSRELHDIAGHKLTALKINLAALAREARDDDERVRLCARLADELLAEIRGVIEQMRTDDGLELGAALAALATPFPRPRAHIEIAPAVRVATLSQAEAVLRTVQEGLTNAARHSQARNLWVVLRRERDTLQLDIRDDGRDNGAPLQPGNGLTGMRERLEAAGGGLQVRRTDTGGVHLQAWLPAPA</sequence>
<keyword evidence="4" id="KW-1133">Transmembrane helix</keyword>
<dbReference type="RefSeq" id="WP_344758030.1">
    <property type="nucleotide sequence ID" value="NZ_BAAAZU010000001.1"/>
</dbReference>
<dbReference type="Pfam" id="PF02518">
    <property type="entry name" value="HATPase_c"/>
    <property type="match status" value="1"/>
</dbReference>
<keyword evidence="4" id="KW-0812">Transmembrane</keyword>
<dbReference type="InterPro" id="IPR011712">
    <property type="entry name" value="Sig_transdc_His_kin_sub3_dim/P"/>
</dbReference>